<dbReference type="RefSeq" id="XP_019018494.1">
    <property type="nucleotide sequence ID" value="XM_019159772.1"/>
</dbReference>
<dbReference type="EMBL" id="KV454002">
    <property type="protein sequence ID" value="ODQ47381.1"/>
    <property type="molecule type" value="Genomic_DNA"/>
</dbReference>
<organism evidence="1 2">
    <name type="scientific">Pichia membranifaciens NRRL Y-2026</name>
    <dbReference type="NCBI Taxonomy" id="763406"/>
    <lineage>
        <taxon>Eukaryota</taxon>
        <taxon>Fungi</taxon>
        <taxon>Dikarya</taxon>
        <taxon>Ascomycota</taxon>
        <taxon>Saccharomycotina</taxon>
        <taxon>Pichiomycetes</taxon>
        <taxon>Pichiales</taxon>
        <taxon>Pichiaceae</taxon>
        <taxon>Pichia</taxon>
    </lineage>
</organism>
<evidence type="ECO:0000313" key="2">
    <source>
        <dbReference type="Proteomes" id="UP000094455"/>
    </source>
</evidence>
<evidence type="ECO:0000313" key="1">
    <source>
        <dbReference type="EMBL" id="ODQ47381.1"/>
    </source>
</evidence>
<proteinExistence type="predicted"/>
<dbReference type="AlphaFoldDB" id="A0A1E3NMQ2"/>
<protein>
    <submittedName>
        <fullName evidence="1">Uncharacterized protein</fullName>
    </submittedName>
</protein>
<gene>
    <name evidence="1" type="ORF">PICMEDRAFT_112317</name>
</gene>
<keyword evidence="2" id="KW-1185">Reference proteome</keyword>
<accession>A0A1E3NMQ2</accession>
<sequence length="82" mass="10122">MMPRRVAVLSIYIHNEPTRFIFMFIVYQYTPYVRTYVRTYVRAELSLPRILCACVYFRSPRTRLPLSPRQQCRQRRLPCWLY</sequence>
<dbReference type="GeneID" id="30176459"/>
<reference evidence="1 2" key="1">
    <citation type="journal article" date="2016" name="Proc. Natl. Acad. Sci. U.S.A.">
        <title>Comparative genomics of biotechnologically important yeasts.</title>
        <authorList>
            <person name="Riley R."/>
            <person name="Haridas S."/>
            <person name="Wolfe K.H."/>
            <person name="Lopes M.R."/>
            <person name="Hittinger C.T."/>
            <person name="Goeker M."/>
            <person name="Salamov A.A."/>
            <person name="Wisecaver J.H."/>
            <person name="Long T.M."/>
            <person name="Calvey C.H."/>
            <person name="Aerts A.L."/>
            <person name="Barry K.W."/>
            <person name="Choi C."/>
            <person name="Clum A."/>
            <person name="Coughlan A.Y."/>
            <person name="Deshpande S."/>
            <person name="Douglass A.P."/>
            <person name="Hanson S.J."/>
            <person name="Klenk H.-P."/>
            <person name="LaButti K.M."/>
            <person name="Lapidus A."/>
            <person name="Lindquist E.A."/>
            <person name="Lipzen A.M."/>
            <person name="Meier-Kolthoff J.P."/>
            <person name="Ohm R.A."/>
            <person name="Otillar R.P."/>
            <person name="Pangilinan J.L."/>
            <person name="Peng Y."/>
            <person name="Rokas A."/>
            <person name="Rosa C.A."/>
            <person name="Scheuner C."/>
            <person name="Sibirny A.A."/>
            <person name="Slot J.C."/>
            <person name="Stielow J.B."/>
            <person name="Sun H."/>
            <person name="Kurtzman C.P."/>
            <person name="Blackwell M."/>
            <person name="Grigoriev I.V."/>
            <person name="Jeffries T.W."/>
        </authorList>
    </citation>
    <scope>NUCLEOTIDE SEQUENCE [LARGE SCALE GENOMIC DNA]</scope>
    <source>
        <strain evidence="1 2">NRRL Y-2026</strain>
    </source>
</reference>
<dbReference type="Proteomes" id="UP000094455">
    <property type="component" value="Unassembled WGS sequence"/>
</dbReference>
<name>A0A1E3NMQ2_9ASCO</name>